<keyword evidence="1" id="KW-0472">Membrane</keyword>
<keyword evidence="1" id="KW-1133">Transmembrane helix</keyword>
<feature type="transmembrane region" description="Helical" evidence="1">
    <location>
        <begin position="6"/>
        <end position="25"/>
    </location>
</feature>
<dbReference type="EMBL" id="CP049838">
    <property type="protein sequence ID" value="QJT02971.1"/>
    <property type="molecule type" value="Genomic_DNA"/>
</dbReference>
<organism evidence="2 3">
    <name type="scientific">Streptomyces asoensis</name>
    <dbReference type="NCBI Taxonomy" id="249586"/>
    <lineage>
        <taxon>Bacteria</taxon>
        <taxon>Bacillati</taxon>
        <taxon>Actinomycetota</taxon>
        <taxon>Actinomycetes</taxon>
        <taxon>Kitasatosporales</taxon>
        <taxon>Streptomycetaceae</taxon>
        <taxon>Streptomyces</taxon>
    </lineage>
</organism>
<gene>
    <name evidence="2" type="ORF">G9272_24000</name>
</gene>
<reference evidence="2" key="1">
    <citation type="submission" date="2020-03" db="EMBL/GenBank/DDBJ databases">
        <title>Molecular networking-based the target discovery of potent antiproliferative macrolactams: 5/6/7/16 polycyclic ansamycins and glycosylated trienomycin from Streptomyces cacaoi subsp. asoensis.</title>
        <authorList>
            <person name="Liu L.-L."/>
        </authorList>
    </citation>
    <scope>NUCLEOTIDE SEQUENCE [LARGE SCALE GENOMIC DNA]</scope>
    <source>
        <strain evidence="2">H2S5</strain>
    </source>
</reference>
<dbReference type="RefSeq" id="WP_171398455.1">
    <property type="nucleotide sequence ID" value="NZ_CP049838.1"/>
</dbReference>
<evidence type="ECO:0000256" key="1">
    <source>
        <dbReference type="SAM" id="Phobius"/>
    </source>
</evidence>
<dbReference type="AlphaFoldDB" id="A0A6M4WTJ5"/>
<evidence type="ECO:0000313" key="3">
    <source>
        <dbReference type="Proteomes" id="UP000502665"/>
    </source>
</evidence>
<name>A0A6M4WTJ5_9ACTN</name>
<keyword evidence="1" id="KW-0812">Transmembrane</keyword>
<sequence length="60" mass="6289">MATVGWAAVIVTSIGGLIFVLSYLLEQVPPLSDKAVEAIAAVRRLIDAWRGGEQGPPPGM</sequence>
<accession>A0A6M4WTJ5</accession>
<evidence type="ECO:0000313" key="2">
    <source>
        <dbReference type="EMBL" id="QJT02971.1"/>
    </source>
</evidence>
<proteinExistence type="predicted"/>
<keyword evidence="3" id="KW-1185">Reference proteome</keyword>
<protein>
    <submittedName>
        <fullName evidence="2">Uncharacterized protein</fullName>
    </submittedName>
</protein>
<dbReference type="Proteomes" id="UP000502665">
    <property type="component" value="Chromosome"/>
</dbReference>